<evidence type="ECO:0000256" key="1">
    <source>
        <dbReference type="SAM" id="MobiDB-lite"/>
    </source>
</evidence>
<dbReference type="SUPFAM" id="SSF52821">
    <property type="entry name" value="Rhodanese/Cell cycle control phosphatase"/>
    <property type="match status" value="1"/>
</dbReference>
<dbReference type="PANTHER" id="PTHR43031">
    <property type="entry name" value="FAD-DEPENDENT OXIDOREDUCTASE"/>
    <property type="match status" value="1"/>
</dbReference>
<dbReference type="SMART" id="SM00450">
    <property type="entry name" value="RHOD"/>
    <property type="match status" value="1"/>
</dbReference>
<dbReference type="EMBL" id="CP163445">
    <property type="protein sequence ID" value="XDQ79896.1"/>
    <property type="molecule type" value="Genomic_DNA"/>
</dbReference>
<dbReference type="InterPro" id="IPR050229">
    <property type="entry name" value="GlpE_sulfurtransferase"/>
</dbReference>
<proteinExistence type="predicted"/>
<dbReference type="RefSeq" id="WP_063773508.1">
    <property type="nucleotide sequence ID" value="NZ_CP163445.1"/>
</dbReference>
<dbReference type="PANTHER" id="PTHR43031:SF1">
    <property type="entry name" value="PYRIDINE NUCLEOTIDE-DISULPHIDE OXIDOREDUCTASE"/>
    <property type="match status" value="1"/>
</dbReference>
<dbReference type="InterPro" id="IPR036873">
    <property type="entry name" value="Rhodanese-like_dom_sf"/>
</dbReference>
<dbReference type="CDD" id="cd00158">
    <property type="entry name" value="RHOD"/>
    <property type="match status" value="1"/>
</dbReference>
<dbReference type="InterPro" id="IPR001763">
    <property type="entry name" value="Rhodanese-like_dom"/>
</dbReference>
<name>A0AB39TL99_9ACTN</name>
<dbReference type="PROSITE" id="PS50206">
    <property type="entry name" value="RHODANESE_3"/>
    <property type="match status" value="1"/>
</dbReference>
<gene>
    <name evidence="3" type="ORF">AB2U05_16195</name>
</gene>
<organism evidence="3">
    <name type="scientific">Streptomyces sp. Y1</name>
    <dbReference type="NCBI Taxonomy" id="3238634"/>
    <lineage>
        <taxon>Bacteria</taxon>
        <taxon>Bacillati</taxon>
        <taxon>Actinomycetota</taxon>
        <taxon>Actinomycetes</taxon>
        <taxon>Kitasatosporales</taxon>
        <taxon>Streptomycetaceae</taxon>
        <taxon>Streptomyces</taxon>
    </lineage>
</organism>
<reference evidence="3" key="1">
    <citation type="submission" date="2024-07" db="EMBL/GenBank/DDBJ databases">
        <authorList>
            <person name="Yu S.T."/>
        </authorList>
    </citation>
    <scope>NUCLEOTIDE SEQUENCE</scope>
    <source>
        <strain evidence="3">Y1</strain>
    </source>
</reference>
<dbReference type="Pfam" id="PF00581">
    <property type="entry name" value="Rhodanese"/>
    <property type="match status" value="1"/>
</dbReference>
<protein>
    <submittedName>
        <fullName evidence="3">Rhodanese-like domain-containing protein</fullName>
    </submittedName>
</protein>
<sequence length="403" mass="43824">MSAQSPARWTDPEQSELEERVAAAELAWLTMDVDVQTLRVEIDNFALIHHQLLGPLYARLDELDALVAEAVAARTGRPEDRRRAAEARRQVEELPDLDALFDSVREVREKSGQDADAVPPPPAAPARVRPGKDAQRIYRDLVRRAHPDLTTDPGEQQRRAAFLARVNEAYAYGDAAALAGLAAEWSTAPEAAPAVDSPDRLDWLRRRLDWLTAKITETATEQVRLEQTPMGQLLALAPQDPDGLLEQLAEELLAKAAERQAELERLLGPSGDPSGRAGAVGDNGTESTETQENQTMFAQIPATDAAAVPADAALLDVREQDEWDAGHVEGALHIPIGQVVARIGELPDEKLYVLCRVGGRSAQVVQYLVQQGREAVNVDGGMYAWEGAGRPMVSSTGQPAFVL</sequence>
<feature type="region of interest" description="Disordered" evidence="1">
    <location>
        <begin position="108"/>
        <end position="131"/>
    </location>
</feature>
<accession>A0AB39TL99</accession>
<feature type="domain" description="Rhodanese" evidence="2">
    <location>
        <begin position="308"/>
        <end position="394"/>
    </location>
</feature>
<evidence type="ECO:0000259" key="2">
    <source>
        <dbReference type="PROSITE" id="PS50206"/>
    </source>
</evidence>
<dbReference type="Gene3D" id="3.40.250.10">
    <property type="entry name" value="Rhodanese-like domain"/>
    <property type="match status" value="1"/>
</dbReference>
<feature type="region of interest" description="Disordered" evidence="1">
    <location>
        <begin position="265"/>
        <end position="291"/>
    </location>
</feature>
<dbReference type="AlphaFoldDB" id="A0AB39TL99"/>
<evidence type="ECO:0000313" key="3">
    <source>
        <dbReference type="EMBL" id="XDQ79896.1"/>
    </source>
</evidence>